<keyword evidence="1" id="KW-1133">Transmembrane helix</keyword>
<dbReference type="Proteomes" id="UP000807469">
    <property type="component" value="Unassembled WGS sequence"/>
</dbReference>
<accession>A0A9P6CWL0</accession>
<evidence type="ECO:0000256" key="1">
    <source>
        <dbReference type="SAM" id="Phobius"/>
    </source>
</evidence>
<dbReference type="AlphaFoldDB" id="A0A9P6CWL0"/>
<evidence type="ECO:0000313" key="3">
    <source>
        <dbReference type="Proteomes" id="UP000807469"/>
    </source>
</evidence>
<keyword evidence="3" id="KW-1185">Reference proteome</keyword>
<gene>
    <name evidence="2" type="ORF">BDN70DRAFT_297748</name>
</gene>
<dbReference type="EMBL" id="MU155365">
    <property type="protein sequence ID" value="KAF9474713.1"/>
    <property type="molecule type" value="Genomic_DNA"/>
</dbReference>
<organism evidence="2 3">
    <name type="scientific">Pholiota conissans</name>
    <dbReference type="NCBI Taxonomy" id="109636"/>
    <lineage>
        <taxon>Eukaryota</taxon>
        <taxon>Fungi</taxon>
        <taxon>Dikarya</taxon>
        <taxon>Basidiomycota</taxon>
        <taxon>Agaricomycotina</taxon>
        <taxon>Agaricomycetes</taxon>
        <taxon>Agaricomycetidae</taxon>
        <taxon>Agaricales</taxon>
        <taxon>Agaricineae</taxon>
        <taxon>Strophariaceae</taxon>
        <taxon>Pholiota</taxon>
    </lineage>
</organism>
<keyword evidence="1" id="KW-0472">Membrane</keyword>
<name>A0A9P6CWL0_9AGAR</name>
<sequence>MRKIDDVAGSFCRKLALSMRPIHPLWHHDPFQDTQTERFVWSMMDARASGHDIVPTPFLTRLCTICSSIIALLLCPRRHLRVRMTLDASLVGAIPSRQRSLFHMHHTHEYACIQPMDIIWTFSDGR</sequence>
<comment type="caution">
    <text evidence="2">The sequence shown here is derived from an EMBL/GenBank/DDBJ whole genome shotgun (WGS) entry which is preliminary data.</text>
</comment>
<feature type="transmembrane region" description="Helical" evidence="1">
    <location>
        <begin position="58"/>
        <end position="75"/>
    </location>
</feature>
<evidence type="ECO:0000313" key="2">
    <source>
        <dbReference type="EMBL" id="KAF9474713.1"/>
    </source>
</evidence>
<proteinExistence type="predicted"/>
<keyword evidence="1" id="KW-0812">Transmembrane</keyword>
<reference evidence="2" key="1">
    <citation type="submission" date="2020-11" db="EMBL/GenBank/DDBJ databases">
        <authorList>
            <consortium name="DOE Joint Genome Institute"/>
            <person name="Ahrendt S."/>
            <person name="Riley R."/>
            <person name="Andreopoulos W."/>
            <person name="Labutti K."/>
            <person name="Pangilinan J."/>
            <person name="Ruiz-Duenas F.J."/>
            <person name="Barrasa J.M."/>
            <person name="Sanchez-Garcia M."/>
            <person name="Camarero S."/>
            <person name="Miyauchi S."/>
            <person name="Serrano A."/>
            <person name="Linde D."/>
            <person name="Babiker R."/>
            <person name="Drula E."/>
            <person name="Ayuso-Fernandez I."/>
            <person name="Pacheco R."/>
            <person name="Padilla G."/>
            <person name="Ferreira P."/>
            <person name="Barriuso J."/>
            <person name="Kellner H."/>
            <person name="Castanera R."/>
            <person name="Alfaro M."/>
            <person name="Ramirez L."/>
            <person name="Pisabarro A.G."/>
            <person name="Kuo A."/>
            <person name="Tritt A."/>
            <person name="Lipzen A."/>
            <person name="He G."/>
            <person name="Yan M."/>
            <person name="Ng V."/>
            <person name="Cullen D."/>
            <person name="Martin F."/>
            <person name="Rosso M.-N."/>
            <person name="Henrissat B."/>
            <person name="Hibbett D."/>
            <person name="Martinez A.T."/>
            <person name="Grigoriev I.V."/>
        </authorList>
    </citation>
    <scope>NUCLEOTIDE SEQUENCE</scope>
    <source>
        <strain evidence="2">CIRM-BRFM 674</strain>
    </source>
</reference>
<protein>
    <submittedName>
        <fullName evidence="2">Uncharacterized protein</fullName>
    </submittedName>
</protein>